<keyword evidence="2" id="KW-0732">Signal</keyword>
<sequence>MSKRYLLPAMTVLALAIGGCAATPEHPGLVQAREAFTALQGKPQAHRMAALETQQAQAALGKAEALSLSDRKAPEVEQLAYLAKRQVETAEATIRLRQAEAGMRGIEARRAEARLQVRTAQLNALKALKGQQSERGTVVTFGDVLFDTGRAELRGRSHDDIQRLAQFLRDNPERQVRIEGFTDSTGGDALNLRLSENRAVAVARALQRQGVAPGRIATAGYGKAHPVASNSDAHSRQLNRRVEVIISQGAQAVRAR</sequence>
<evidence type="ECO:0000313" key="4">
    <source>
        <dbReference type="EMBL" id="QXH37440.1"/>
    </source>
</evidence>
<proteinExistence type="predicted"/>
<feature type="signal peptide" evidence="2">
    <location>
        <begin position="1"/>
        <end position="21"/>
    </location>
</feature>
<organism evidence="4 5">
    <name type="scientific">Pseudomonas muyukensis</name>
    <dbReference type="NCBI Taxonomy" id="2842357"/>
    <lineage>
        <taxon>Bacteria</taxon>
        <taxon>Pseudomonadati</taxon>
        <taxon>Pseudomonadota</taxon>
        <taxon>Gammaproteobacteria</taxon>
        <taxon>Pseudomonadales</taxon>
        <taxon>Pseudomonadaceae</taxon>
        <taxon>Pseudomonas</taxon>
    </lineage>
</organism>
<dbReference type="InterPro" id="IPR050330">
    <property type="entry name" value="Bact_OuterMem_StrucFunc"/>
</dbReference>
<evidence type="ECO:0000256" key="2">
    <source>
        <dbReference type="SAM" id="SignalP"/>
    </source>
</evidence>
<dbReference type="PROSITE" id="PS01068">
    <property type="entry name" value="OMPA_1"/>
    <property type="match status" value="1"/>
</dbReference>
<dbReference type="PROSITE" id="PS51257">
    <property type="entry name" value="PROKAR_LIPOPROTEIN"/>
    <property type="match status" value="1"/>
</dbReference>
<evidence type="ECO:0000259" key="3">
    <source>
        <dbReference type="PROSITE" id="PS51123"/>
    </source>
</evidence>
<evidence type="ECO:0000313" key="5">
    <source>
        <dbReference type="Proteomes" id="UP001047646"/>
    </source>
</evidence>
<reference evidence="4" key="1">
    <citation type="journal article" date="2021" name="Microorganisms">
        <title>The Ever-Expanding Pseudomonas Genus: Description of 43 New Species and Partition of the Pseudomonas putida Group.</title>
        <authorList>
            <person name="Girard L."/>
            <person name="Lood C."/>
            <person name="Hofte M."/>
            <person name="Vandamme P."/>
            <person name="Rokni-Zadeh H."/>
            <person name="van Noort V."/>
            <person name="Lavigne R."/>
            <person name="De Mot R."/>
        </authorList>
    </citation>
    <scope>NUCLEOTIDE SEQUENCE</scope>
    <source>
        <strain evidence="4">COW39</strain>
    </source>
</reference>
<dbReference type="EMBL" id="CP077073">
    <property type="protein sequence ID" value="QXH37440.1"/>
    <property type="molecule type" value="Genomic_DNA"/>
</dbReference>
<dbReference type="InterPro" id="IPR025511">
    <property type="entry name" value="DUF4398"/>
</dbReference>
<keyword evidence="1" id="KW-0472">Membrane</keyword>
<evidence type="ECO:0000256" key="1">
    <source>
        <dbReference type="PROSITE-ProRule" id="PRU00473"/>
    </source>
</evidence>
<gene>
    <name evidence="4" type="ORF">KSS95_11680</name>
</gene>
<dbReference type="Pfam" id="PF00691">
    <property type="entry name" value="OmpA"/>
    <property type="match status" value="1"/>
</dbReference>
<accession>A0ABX8MGD1</accession>
<dbReference type="RefSeq" id="WP_217853787.1">
    <property type="nucleotide sequence ID" value="NZ_CP077073.1"/>
</dbReference>
<protein>
    <submittedName>
        <fullName evidence="4">OmpA family protein</fullName>
    </submittedName>
</protein>
<dbReference type="PANTHER" id="PTHR30329">
    <property type="entry name" value="STATOR ELEMENT OF FLAGELLAR MOTOR COMPLEX"/>
    <property type="match status" value="1"/>
</dbReference>
<dbReference type="Pfam" id="PF14346">
    <property type="entry name" value="DUF4398"/>
    <property type="match status" value="1"/>
</dbReference>
<dbReference type="InterPro" id="IPR006665">
    <property type="entry name" value="OmpA-like"/>
</dbReference>
<feature type="chain" id="PRO_5045895060" evidence="2">
    <location>
        <begin position="22"/>
        <end position="256"/>
    </location>
</feature>
<keyword evidence="5" id="KW-1185">Reference proteome</keyword>
<dbReference type="PROSITE" id="PS51123">
    <property type="entry name" value="OMPA_2"/>
    <property type="match status" value="1"/>
</dbReference>
<feature type="domain" description="OmpA-like" evidence="3">
    <location>
        <begin position="133"/>
        <end position="250"/>
    </location>
</feature>
<dbReference type="CDD" id="cd07185">
    <property type="entry name" value="OmpA_C-like"/>
    <property type="match status" value="1"/>
</dbReference>
<dbReference type="PANTHER" id="PTHR30329:SF20">
    <property type="entry name" value="EXPORTED PROTEIN"/>
    <property type="match status" value="1"/>
</dbReference>
<dbReference type="Proteomes" id="UP001047646">
    <property type="component" value="Chromosome"/>
</dbReference>
<dbReference type="InterPro" id="IPR006690">
    <property type="entry name" value="OMPA-like_CS"/>
</dbReference>
<name>A0ABX8MGD1_9PSED</name>